<evidence type="ECO:0000313" key="1">
    <source>
        <dbReference type="EMBL" id="PIV25382.1"/>
    </source>
</evidence>
<dbReference type="InterPro" id="IPR016195">
    <property type="entry name" value="Pol/histidinol_Pase-like"/>
</dbReference>
<name>A0A2M7CIA6_9BACT</name>
<organism evidence="1 2">
    <name type="scientific">Candidatus Berkelbacteria bacterium CG03_land_8_20_14_0_80_40_36</name>
    <dbReference type="NCBI Taxonomy" id="1974509"/>
    <lineage>
        <taxon>Bacteria</taxon>
        <taxon>Candidatus Berkelbacteria</taxon>
    </lineage>
</organism>
<evidence type="ECO:0000313" key="2">
    <source>
        <dbReference type="Proteomes" id="UP000229966"/>
    </source>
</evidence>
<keyword evidence="1" id="KW-0378">Hydrolase</keyword>
<comment type="caution">
    <text evidence="1">The sequence shown here is derived from an EMBL/GenBank/DDBJ whole genome shotgun (WGS) entry which is preliminary data.</text>
</comment>
<gene>
    <name evidence="1" type="ORF">COS38_01885</name>
</gene>
<dbReference type="Gene3D" id="3.20.20.140">
    <property type="entry name" value="Metal-dependent hydrolases"/>
    <property type="match status" value="1"/>
</dbReference>
<proteinExistence type="predicted"/>
<dbReference type="CDD" id="cd19067">
    <property type="entry name" value="PfuEndoQ-like"/>
    <property type="match status" value="1"/>
</dbReference>
<protein>
    <submittedName>
        <fullName evidence="1">DNA helicase UvrD</fullName>
    </submittedName>
</protein>
<dbReference type="EMBL" id="PEUM01000053">
    <property type="protein sequence ID" value="PIV25382.1"/>
    <property type="molecule type" value="Genomic_DNA"/>
</dbReference>
<dbReference type="SUPFAM" id="SSF89550">
    <property type="entry name" value="PHP domain-like"/>
    <property type="match status" value="1"/>
</dbReference>
<dbReference type="PANTHER" id="PTHR40084:SF1">
    <property type="entry name" value="PHOSPHOTRANSFERASE"/>
    <property type="match status" value="1"/>
</dbReference>
<sequence>MQKIITDFHFHSKYSRATSPQMDLSGVAKWAKIKGVDLVGTADFTHPLWFRALSAQLEEAKEGLYKLKNRATSPFFILSSEIACIYKDLGATRRIHIIVLMPTLESVKKFNDRLTQIGNLHSDGRPILGASVHAIAKIALSIEPRSLIIPAHIWTPWFSVYGSKSGYNSIYDCFKELTPQILAVETGLSADPSMCWRVSELDNFAIISNGDSHSLPNLAREATVFEIADDEKLSYDLIRKMLREGSVKYRLDILRSSIYNLKSKLSSTIEFFPEEGKYHWSGHRVCQYKTDHRNQVINSQKQNPTSNIQNLKSNLCPVCHKPLTLGVMYRVNQLANRPLGFKPVGAVPYKTFVQLHQIISESIGVGEKSLAVGKIYQQMIKNFGSELFILGNLSLLELKNKIDDKIINGIERVRKGDIYIDPGFDGEYGKVKVFQKFTSGQKHLF</sequence>
<keyword evidence="1" id="KW-0067">ATP-binding</keyword>
<reference evidence="2" key="1">
    <citation type="submission" date="2017-09" db="EMBL/GenBank/DDBJ databases">
        <title>Depth-based differentiation of microbial function through sediment-hosted aquifers and enrichment of novel symbionts in the deep terrestrial subsurface.</title>
        <authorList>
            <person name="Probst A.J."/>
            <person name="Ladd B."/>
            <person name="Jarett J.K."/>
            <person name="Geller-Mcgrath D.E."/>
            <person name="Sieber C.M.K."/>
            <person name="Emerson J.B."/>
            <person name="Anantharaman K."/>
            <person name="Thomas B.C."/>
            <person name="Malmstrom R."/>
            <person name="Stieglmeier M."/>
            <person name="Klingl A."/>
            <person name="Woyke T."/>
            <person name="Ryan C.M."/>
            <person name="Banfield J.F."/>
        </authorList>
    </citation>
    <scope>NUCLEOTIDE SEQUENCE [LARGE SCALE GENOMIC DNA]</scope>
</reference>
<accession>A0A2M7CIA6</accession>
<dbReference type="GO" id="GO:0004386">
    <property type="term" value="F:helicase activity"/>
    <property type="evidence" value="ECO:0007669"/>
    <property type="project" value="UniProtKB-KW"/>
</dbReference>
<dbReference type="Proteomes" id="UP000229966">
    <property type="component" value="Unassembled WGS sequence"/>
</dbReference>
<dbReference type="PANTHER" id="PTHR40084">
    <property type="entry name" value="PHOSPHOHYDROLASE, PHP FAMILY"/>
    <property type="match status" value="1"/>
</dbReference>
<keyword evidence="1" id="KW-0347">Helicase</keyword>
<dbReference type="AlphaFoldDB" id="A0A2M7CIA6"/>
<keyword evidence="1" id="KW-0547">Nucleotide-binding</keyword>